<feature type="compositionally biased region" description="Basic residues" evidence="1">
    <location>
        <begin position="59"/>
        <end position="70"/>
    </location>
</feature>
<protein>
    <submittedName>
        <fullName evidence="2">Uncharacterized protein</fullName>
    </submittedName>
</protein>
<keyword evidence="3" id="KW-1185">Reference proteome</keyword>
<evidence type="ECO:0000313" key="3">
    <source>
        <dbReference type="Proteomes" id="UP000285768"/>
    </source>
</evidence>
<dbReference type="EMBL" id="CP035037">
    <property type="protein sequence ID" value="QAB19141.1"/>
    <property type="molecule type" value="Genomic_DNA"/>
</dbReference>
<reference evidence="2 3" key="1">
    <citation type="submission" date="2019-01" db="EMBL/GenBank/DDBJ databases">
        <title>Leucobacter muris sp. nov. isolated from the nose of a laboratory mouse.</title>
        <authorList>
            <person name="Benga L."/>
            <person name="Sproeer C."/>
            <person name="Schumann P."/>
            <person name="Verbarg S."/>
            <person name="Bunk B."/>
            <person name="Engelhardt E."/>
            <person name="Benten P.M."/>
            <person name="Sager M."/>
        </authorList>
    </citation>
    <scope>NUCLEOTIDE SEQUENCE [LARGE SCALE GENOMIC DNA]</scope>
    <source>
        <strain evidence="2 3">DSM 101948</strain>
    </source>
</reference>
<evidence type="ECO:0000256" key="1">
    <source>
        <dbReference type="SAM" id="MobiDB-lite"/>
    </source>
</evidence>
<dbReference type="Proteomes" id="UP000285768">
    <property type="component" value="Chromosome"/>
</dbReference>
<feature type="compositionally biased region" description="Low complexity" evidence="1">
    <location>
        <begin position="79"/>
        <end position="90"/>
    </location>
</feature>
<name>A0ABX5QJL5_9MICO</name>
<sequence length="101" mass="10874">MSSAVRGAGGAGSIEVIVRPRRPAEPPRCPARGAGRHCPPRDGGPPPHARCRPRDAAAARRRCPARRSRRGAGAERRSGSPCPRRIAARPARPRCPRRPPR</sequence>
<feature type="compositionally biased region" description="Basic residues" evidence="1">
    <location>
        <begin position="91"/>
        <end position="101"/>
    </location>
</feature>
<evidence type="ECO:0000313" key="2">
    <source>
        <dbReference type="EMBL" id="QAB19141.1"/>
    </source>
</evidence>
<accession>A0ABX5QJL5</accession>
<feature type="region of interest" description="Disordered" evidence="1">
    <location>
        <begin position="1"/>
        <end position="101"/>
    </location>
</feature>
<proteinExistence type="predicted"/>
<organism evidence="2 3">
    <name type="scientific">Leucobacter muris</name>
    <dbReference type="NCBI Taxonomy" id="1935379"/>
    <lineage>
        <taxon>Bacteria</taxon>
        <taxon>Bacillati</taxon>
        <taxon>Actinomycetota</taxon>
        <taxon>Actinomycetes</taxon>
        <taxon>Micrococcales</taxon>
        <taxon>Microbacteriaceae</taxon>
        <taxon>Leucobacter</taxon>
    </lineage>
</organism>
<gene>
    <name evidence="2" type="ORF">Leucomu_04735</name>
</gene>